<name>A0A0A1WGV6_ZEUCU</name>
<reference evidence="2" key="1">
    <citation type="submission" date="2014-11" db="EMBL/GenBank/DDBJ databases">
        <authorList>
            <person name="Geib S."/>
        </authorList>
    </citation>
    <scope>NUCLEOTIDE SEQUENCE</scope>
</reference>
<dbReference type="EMBL" id="GBXI01016391">
    <property type="protein sequence ID" value="JAC97900.1"/>
    <property type="molecule type" value="Transcribed_RNA"/>
</dbReference>
<feature type="compositionally biased region" description="Polar residues" evidence="1">
    <location>
        <begin position="206"/>
        <end position="226"/>
    </location>
</feature>
<evidence type="ECO:0000313" key="2">
    <source>
        <dbReference type="EMBL" id="JAC97900.1"/>
    </source>
</evidence>
<sequence>MDAEEAHSIASFDSQSPPLLYSSSTSFTIQHSVNMHNIIADFQIHQRRKQNALPRKKVYIEREKLRRMEISAPMPRSAHQEPRLRQTNERQVKTNSGYEMRKSPKRNANIIQLHPKQLDRVQEQEAPSAVRFFEDCVLPELKAHLPQPKSTIDGVLNFELQPSVSGNECTYASIYEIPPAAQTFQRSDCLRNHSEDGLLNEIMQESNTRSVSVTASDKSKMMNEQTQSEDNEGVAEKITRVM</sequence>
<accession>A0A0A1WGV6</accession>
<dbReference type="AlphaFoldDB" id="A0A0A1WGV6"/>
<organism evidence="2">
    <name type="scientific">Zeugodacus cucurbitae</name>
    <name type="common">Melon fruit fly</name>
    <name type="synonym">Bactrocera cucurbitae</name>
    <dbReference type="NCBI Taxonomy" id="28588"/>
    <lineage>
        <taxon>Eukaryota</taxon>
        <taxon>Metazoa</taxon>
        <taxon>Ecdysozoa</taxon>
        <taxon>Arthropoda</taxon>
        <taxon>Hexapoda</taxon>
        <taxon>Insecta</taxon>
        <taxon>Pterygota</taxon>
        <taxon>Neoptera</taxon>
        <taxon>Endopterygota</taxon>
        <taxon>Diptera</taxon>
        <taxon>Brachycera</taxon>
        <taxon>Muscomorpha</taxon>
        <taxon>Tephritoidea</taxon>
        <taxon>Tephritidae</taxon>
        <taxon>Zeugodacus</taxon>
        <taxon>Zeugodacus</taxon>
    </lineage>
</organism>
<protein>
    <submittedName>
        <fullName evidence="2">Glycine--tRNA ligase beta subunit</fullName>
    </submittedName>
</protein>
<proteinExistence type="predicted"/>
<gene>
    <name evidence="2" type="primary">glyS_0</name>
    <name evidence="2" type="ORF">g.11751</name>
</gene>
<feature type="compositionally biased region" description="Basic and acidic residues" evidence="1">
    <location>
        <begin position="78"/>
        <end position="92"/>
    </location>
</feature>
<dbReference type="GO" id="GO:0016874">
    <property type="term" value="F:ligase activity"/>
    <property type="evidence" value="ECO:0007669"/>
    <property type="project" value="UniProtKB-KW"/>
</dbReference>
<keyword evidence="2" id="KW-0436">Ligase</keyword>
<feature type="region of interest" description="Disordered" evidence="1">
    <location>
        <begin position="73"/>
        <end position="92"/>
    </location>
</feature>
<reference evidence="2" key="2">
    <citation type="journal article" date="2015" name="Gigascience">
        <title>Reconstructing a comprehensive transcriptome assembly of a white-pupal translocated strain of the pest fruit fly Bactrocera cucurbitae.</title>
        <authorList>
            <person name="Sim S.B."/>
            <person name="Calla B."/>
            <person name="Hall B."/>
            <person name="DeRego T."/>
            <person name="Geib S.M."/>
        </authorList>
    </citation>
    <scope>NUCLEOTIDE SEQUENCE</scope>
</reference>
<evidence type="ECO:0000256" key="1">
    <source>
        <dbReference type="SAM" id="MobiDB-lite"/>
    </source>
</evidence>
<feature type="region of interest" description="Disordered" evidence="1">
    <location>
        <begin position="206"/>
        <end position="234"/>
    </location>
</feature>